<reference evidence="2 3" key="1">
    <citation type="submission" date="2018-06" db="EMBL/GenBank/DDBJ databases">
        <title>Genomic Encyclopedia of Type Strains, Phase III (KMG-III): the genomes of soil and plant-associated and newly described type strains.</title>
        <authorList>
            <person name="Whitman W."/>
        </authorList>
    </citation>
    <scope>NUCLEOTIDE SEQUENCE [LARGE SCALE GENOMIC DNA]</scope>
    <source>
        <strain evidence="2 3">CGMCC 4.7090</strain>
    </source>
</reference>
<proteinExistence type="predicted"/>
<keyword evidence="1" id="KW-0472">Membrane</keyword>
<name>A0A327Z8B3_9ACTN</name>
<feature type="transmembrane region" description="Helical" evidence="1">
    <location>
        <begin position="78"/>
        <end position="102"/>
    </location>
</feature>
<keyword evidence="3" id="KW-1185">Reference proteome</keyword>
<keyword evidence="1" id="KW-1133">Transmembrane helix</keyword>
<accession>A0A327Z8B3</accession>
<dbReference type="OrthoDB" id="3078176at2"/>
<gene>
    <name evidence="2" type="ORF">B0I29_117140</name>
</gene>
<dbReference type="Proteomes" id="UP000249341">
    <property type="component" value="Unassembled WGS sequence"/>
</dbReference>
<dbReference type="AlphaFoldDB" id="A0A327Z8B3"/>
<feature type="transmembrane region" description="Helical" evidence="1">
    <location>
        <begin position="177"/>
        <end position="198"/>
    </location>
</feature>
<organism evidence="2 3">
    <name type="scientific">Actinoplanes lutulentus</name>
    <dbReference type="NCBI Taxonomy" id="1287878"/>
    <lineage>
        <taxon>Bacteria</taxon>
        <taxon>Bacillati</taxon>
        <taxon>Actinomycetota</taxon>
        <taxon>Actinomycetes</taxon>
        <taxon>Micromonosporales</taxon>
        <taxon>Micromonosporaceae</taxon>
        <taxon>Actinoplanes</taxon>
    </lineage>
</organism>
<dbReference type="RefSeq" id="WP_111652768.1">
    <property type="nucleotide sequence ID" value="NZ_JACHWI010000008.1"/>
</dbReference>
<evidence type="ECO:0000313" key="3">
    <source>
        <dbReference type="Proteomes" id="UP000249341"/>
    </source>
</evidence>
<dbReference type="EMBL" id="QLMJ01000017">
    <property type="protein sequence ID" value="RAK29814.1"/>
    <property type="molecule type" value="Genomic_DNA"/>
</dbReference>
<keyword evidence="1" id="KW-0812">Transmembrane</keyword>
<comment type="caution">
    <text evidence="2">The sequence shown here is derived from an EMBL/GenBank/DDBJ whole genome shotgun (WGS) entry which is preliminary data.</text>
</comment>
<feature type="transmembrane region" description="Helical" evidence="1">
    <location>
        <begin position="122"/>
        <end position="149"/>
    </location>
</feature>
<evidence type="ECO:0000313" key="2">
    <source>
        <dbReference type="EMBL" id="RAK29814.1"/>
    </source>
</evidence>
<evidence type="ECO:0000256" key="1">
    <source>
        <dbReference type="SAM" id="Phobius"/>
    </source>
</evidence>
<protein>
    <submittedName>
        <fullName evidence="2">Uncharacterized protein</fullName>
    </submittedName>
</protein>
<sequence length="566" mass="62438">MAQPEPPLGTPSYTPADQFSDTTRGLCSAAYVDIEYANAVIGEVLESERKAVPPSFGFDLDPVLRHCLRARRLLIIRYAMVTAVLIIGTCLSGWWTLSWLGLCSVIMMARAGRGGRLRVLRFGLFTALIIGFVCLVLLFLLVVGLGLMVDAVPDWLAERLLQFAETPTASTMIESGVGGLALVAPILLTIAMAGVLFISRWFAYNIMFSELAPGVQATLPRTGIERVERRLAAVARMQRGNIAVHDHNPFAGAGGLKHGWSFAIRLRPRDGDRVELDPHELNRRVNAAVLGMRDTRLRDGERIPNVYTVPYVAADGSRRSDDPMIDRQTRTPFTRASDETIAAIEACPQGGLRHYLRVVVPANGKKITTPAGHPVLPAQDSGVSVTAFVHLAVEGGLLYAEFVAHVLPPLRTEYRIADNLRADRVLSRSWSDTLRLYVLDNLYGPWLLLRVGWDALWLSHRMAKSARNADEYRFYDYGSLFSVRDLAGRETGKFMQKLDSSKYIKLLDKTVTEAVIGYLREQGVDTGEFETNVANYTFGDLVFHGGVQSFGGTNTVTQQNRTKGGA</sequence>